<dbReference type="NCBIfam" id="TIGR01733">
    <property type="entry name" value="AA-adenyl-dom"/>
    <property type="match status" value="1"/>
</dbReference>
<keyword evidence="3" id="KW-0596">Phosphopantetheine</keyword>
<evidence type="ECO:0000256" key="2">
    <source>
        <dbReference type="ARBA" id="ARBA00004651"/>
    </source>
</evidence>
<dbReference type="SUPFAM" id="SSF53474">
    <property type="entry name" value="alpha/beta-Hydrolases"/>
    <property type="match status" value="1"/>
</dbReference>
<evidence type="ECO:0000256" key="8">
    <source>
        <dbReference type="SAM" id="MobiDB-lite"/>
    </source>
</evidence>
<dbReference type="InterPro" id="IPR010071">
    <property type="entry name" value="AA_adenyl_dom"/>
</dbReference>
<dbReference type="InterPro" id="IPR001242">
    <property type="entry name" value="Condensation_dom"/>
</dbReference>
<dbReference type="Pfam" id="PF00550">
    <property type="entry name" value="PP-binding"/>
    <property type="match status" value="1"/>
</dbReference>
<dbReference type="CDD" id="cd06173">
    <property type="entry name" value="MFS_MefA_like"/>
    <property type="match status" value="1"/>
</dbReference>
<gene>
    <name evidence="12" type="ORF">L1785_12365</name>
</gene>
<dbReference type="RefSeq" id="WP_236089570.1">
    <property type="nucleotide sequence ID" value="NZ_JAKGSG010000034.1"/>
</dbReference>
<evidence type="ECO:0000256" key="5">
    <source>
        <dbReference type="ARBA" id="ARBA00022692"/>
    </source>
</evidence>
<dbReference type="InterPro" id="IPR020802">
    <property type="entry name" value="TesA-like"/>
</dbReference>
<dbReference type="InterPro" id="IPR045851">
    <property type="entry name" value="AMP-bd_C_sf"/>
</dbReference>
<evidence type="ECO:0000256" key="9">
    <source>
        <dbReference type="SAM" id="Phobius"/>
    </source>
</evidence>
<dbReference type="PROSITE" id="PS50850">
    <property type="entry name" value="MFS"/>
    <property type="match status" value="1"/>
</dbReference>
<dbReference type="EMBL" id="JAKGSG010000034">
    <property type="protein sequence ID" value="MCF4121775.1"/>
    <property type="molecule type" value="Genomic_DNA"/>
</dbReference>
<sequence>MTSSALEARLAAARERRQRRGDGADVRPRPIPRRPEGTEPLSSAQRRFWFARQLTPGADPFIVPVAVRLRATGADGHDGVDPGRLREAILALVRRHRVLRTRIVELEAEPVAEVDDEPADGVRTGLTTEATLAEDVRRVANAPFDLAADQPWRLTLLRVAEEGSDGAADAGEGPWPDAVLVLSVHHVACDGWSLGILLAELGALYRGEELAPLALDLADVTYYRSLPEGREGASLAYWTEHLHAAPAELGLPTDRPRSAQAGPRAGEVGRQLARPAARALHAVATQTRTTPYMVLLAALHVVLGRWAGTTDVVVGTAVAGRTRPELEPLVGCFVGTLALRTRSGDGTTVRGLVEHVRDVVLSGLAHQSVGYEEVVEAVRARGAGASATTTGLYQVSLTVHTEAEPVLRLPGVASQVLGVPGEHAQCDLAIHAAGTLATGDPDGDLEVSVEYFADLFEPATVERLLGHVEQVLAGMAAGLDAPVAVLPVLTGAERSALDALTGADVAAPPVGPTVLERVWSWADRTPDAVAVTSGGADLTYGGLRDRAVRLAAALHDAGVRPGDRVGLLAERSADAVVTMLGAWEAGCAYVPADPTYPDSRVAAVLAGGEVAAVVAPEHLRGRVPDGLRVVALPDEAGDARPGRAAGRRRPASDDLAYVLFTSGTTGTPKGVAVEHRHLAAYLDGLRQKVSFADGWSWATMSTLAADLGLTNVLGALTTGGRLHVLAYEQATDPEQVAAYFAAFRVDAVKMVPSHLAALWDDSLPGAVLPRELLVLAGEALPWDLVDRVRAAAPALRLHNHYGPTETTVSTLGREVPPAPGHLTDPARTAGPVVPLGRPFPGTRAHVVDDAGRPLPVGVPGELRLAGPSVSRGYLGRDDLTAERFVPEVRGGAPTGEVAYRTGDRVRLLPTGDVQFLGRVDDQVKIRGYRVEPGEVARCAAGAPGVADAAVVVREDGGRRRLVAYLVPSVPVAAGLDVAVRVYLRERLPDYMVPADVVLLDRLPLTANGKIDRAALPAPVAGPAAGSVAPEGPTELRVAGAWREVLGLAEVGAEDDFFDLGGDSFSTVRVVRALDGDVSVVDVFAHPTVRGLAQLLDERAAGRSSAQGGLLRTLRRPAPGGGGRAPGATVHVVAVPFGGGSPVAFAPLAAELPDGMVLHGVDLPGHDTSRSGEPNRPVPEVAAELAEEIQSLDGPVVLYGHCLGGALAMETALRLEAAGTPVLGVVEAGTFPAARIPSRLVELLHRWFPADRLVSDRAYLESLRALGGFTDALDAADQAQLMQALRHDNREAESYYTARYAVPAEERPRLRAPVLCVVGERDRSTELYTERFDEWRDFADDVELAVVPRAGHFFARHQAPELARLLADRVSAWRRGVRPSTPPPAAAEARLSTFLWVALTQLLSMIGTGLTSFALGVWVLQQTGSVSAFATISVMAVLPSIVALPFAGAVADRFDRRRVMLVADGVAGAMTAALVVLLATGGLDVGFVYLYAAVGALANAFQRPAYLAAVTQLVPKRYLGQAAGLVGLGLNAGDLVAALVGGVLVGLFGLPVVVGVDVVTFVLAVAVVAVVRFPDRLWVRREEGFLGEVTGGWRYILRRPEMVAMVVFFVVFNYLFTFPVTLATPLVLAEHSPQVLGVVTGVGGLGALAGGLVMALWGGTRRRALGMVGGTSVLGLAVVVLGVTSSPVVQAAGLFGVYGALLVLNAHWLSLIQAKVGLELQGRVLATNQMLATAMMPLGFLTVGPASAWVGAHWGTGGPGGVDGLGLTLVIVGAVLAVWGVLGLLFPPLRDMDLRLPDAVPDAEIAGDREALQAAADRELAHARGA</sequence>
<name>A0AA41QFC4_9MICO</name>
<dbReference type="InterPro" id="IPR000873">
    <property type="entry name" value="AMP-dep_synth/lig_dom"/>
</dbReference>
<feature type="transmembrane region" description="Helical" evidence="9">
    <location>
        <begin position="1521"/>
        <end position="1543"/>
    </location>
</feature>
<dbReference type="InterPro" id="IPR020806">
    <property type="entry name" value="PKS_PP-bd"/>
</dbReference>
<evidence type="ECO:0000256" key="1">
    <source>
        <dbReference type="ARBA" id="ARBA00001957"/>
    </source>
</evidence>
<dbReference type="Pfam" id="PF00668">
    <property type="entry name" value="Condensation"/>
    <property type="match status" value="1"/>
</dbReference>
<feature type="region of interest" description="Disordered" evidence="8">
    <location>
        <begin position="1"/>
        <end position="42"/>
    </location>
</feature>
<dbReference type="GO" id="GO:0044550">
    <property type="term" value="P:secondary metabolite biosynthetic process"/>
    <property type="evidence" value="ECO:0007669"/>
    <property type="project" value="TreeGrafter"/>
</dbReference>
<comment type="caution">
    <text evidence="12">The sequence shown here is derived from an EMBL/GenBank/DDBJ whole genome shotgun (WGS) entry which is preliminary data.</text>
</comment>
<accession>A0AA41QFC4</accession>
<dbReference type="PANTHER" id="PTHR45527:SF1">
    <property type="entry name" value="FATTY ACID SYNTHASE"/>
    <property type="match status" value="1"/>
</dbReference>
<evidence type="ECO:0000313" key="13">
    <source>
        <dbReference type="Proteomes" id="UP001165405"/>
    </source>
</evidence>
<feature type="transmembrane region" description="Helical" evidence="9">
    <location>
        <begin position="1663"/>
        <end position="1682"/>
    </location>
</feature>
<feature type="transmembrane region" description="Helical" evidence="9">
    <location>
        <begin position="1602"/>
        <end position="1628"/>
    </location>
</feature>
<feature type="transmembrane region" description="Helical" evidence="9">
    <location>
        <begin position="1425"/>
        <end position="1446"/>
    </location>
</feature>
<feature type="compositionally biased region" description="Low complexity" evidence="8">
    <location>
        <begin position="1"/>
        <end position="11"/>
    </location>
</feature>
<feature type="transmembrane region" description="Helical" evidence="9">
    <location>
        <begin position="1393"/>
        <end position="1419"/>
    </location>
</feature>
<comment type="subcellular location">
    <subcellularLocation>
        <location evidence="2">Cell membrane</location>
        <topology evidence="2">Multi-pass membrane protein</topology>
    </subcellularLocation>
</comment>
<dbReference type="FunFam" id="3.30.300.30:FF:000010">
    <property type="entry name" value="Enterobactin synthetase component F"/>
    <property type="match status" value="1"/>
</dbReference>
<dbReference type="InterPro" id="IPR011701">
    <property type="entry name" value="MFS"/>
</dbReference>
<evidence type="ECO:0000256" key="6">
    <source>
        <dbReference type="ARBA" id="ARBA00022989"/>
    </source>
</evidence>
<dbReference type="GO" id="GO:0022857">
    <property type="term" value="F:transmembrane transporter activity"/>
    <property type="evidence" value="ECO:0007669"/>
    <property type="project" value="InterPro"/>
</dbReference>
<feature type="transmembrane region" description="Helical" evidence="9">
    <location>
        <begin position="1688"/>
        <end position="1708"/>
    </location>
</feature>
<evidence type="ECO:0000313" key="12">
    <source>
        <dbReference type="EMBL" id="MCF4121775.1"/>
    </source>
</evidence>
<dbReference type="InterPro" id="IPR023213">
    <property type="entry name" value="CAT-like_dom_sf"/>
</dbReference>
<dbReference type="GO" id="GO:0031177">
    <property type="term" value="F:phosphopantetheine binding"/>
    <property type="evidence" value="ECO:0007669"/>
    <property type="project" value="InterPro"/>
</dbReference>
<keyword evidence="6 9" id="KW-1133">Transmembrane helix</keyword>
<dbReference type="CDD" id="cd19531">
    <property type="entry name" value="LCL_NRPS-like"/>
    <property type="match status" value="1"/>
</dbReference>
<dbReference type="GO" id="GO:0005737">
    <property type="term" value="C:cytoplasm"/>
    <property type="evidence" value="ECO:0007669"/>
    <property type="project" value="TreeGrafter"/>
</dbReference>
<feature type="compositionally biased region" description="Basic and acidic residues" evidence="8">
    <location>
        <begin position="12"/>
        <end position="37"/>
    </location>
</feature>
<evidence type="ECO:0000259" key="10">
    <source>
        <dbReference type="PROSITE" id="PS50075"/>
    </source>
</evidence>
<keyword evidence="4" id="KW-0597">Phosphoprotein</keyword>
<evidence type="ECO:0000256" key="7">
    <source>
        <dbReference type="ARBA" id="ARBA00023136"/>
    </source>
</evidence>
<keyword evidence="5 9" id="KW-0812">Transmembrane</keyword>
<dbReference type="GO" id="GO:0003824">
    <property type="term" value="F:catalytic activity"/>
    <property type="evidence" value="ECO:0007669"/>
    <property type="project" value="InterPro"/>
</dbReference>
<dbReference type="SUPFAM" id="SSF56801">
    <property type="entry name" value="Acetyl-CoA synthetase-like"/>
    <property type="match status" value="1"/>
</dbReference>
<feature type="domain" description="Carrier" evidence="10">
    <location>
        <begin position="1028"/>
        <end position="1099"/>
    </location>
</feature>
<keyword evidence="7 9" id="KW-0472">Membrane</keyword>
<dbReference type="InterPro" id="IPR020845">
    <property type="entry name" value="AMP-binding_CS"/>
</dbReference>
<feature type="transmembrane region" description="Helical" evidence="9">
    <location>
        <begin position="1763"/>
        <end position="1785"/>
    </location>
</feature>
<dbReference type="GO" id="GO:0043041">
    <property type="term" value="P:amino acid activation for nonribosomal peptide biosynthetic process"/>
    <property type="evidence" value="ECO:0007669"/>
    <property type="project" value="TreeGrafter"/>
</dbReference>
<evidence type="ECO:0000256" key="3">
    <source>
        <dbReference type="ARBA" id="ARBA00022450"/>
    </source>
</evidence>
<dbReference type="SMART" id="SM00823">
    <property type="entry name" value="PKS_PP"/>
    <property type="match status" value="1"/>
</dbReference>
<protein>
    <submittedName>
        <fullName evidence="12">Amino acid adenylation domain-containing protein</fullName>
    </submittedName>
</protein>
<dbReference type="Gene3D" id="3.30.300.30">
    <property type="match status" value="1"/>
</dbReference>
<dbReference type="InterPro" id="IPR025110">
    <property type="entry name" value="AMP-bd_C"/>
</dbReference>
<feature type="domain" description="Major facilitator superfamily (MFS) profile" evidence="11">
    <location>
        <begin position="1392"/>
        <end position="1790"/>
    </location>
</feature>
<dbReference type="InterPro" id="IPR020846">
    <property type="entry name" value="MFS_dom"/>
</dbReference>
<dbReference type="PROSITE" id="PS50075">
    <property type="entry name" value="CARRIER"/>
    <property type="match status" value="1"/>
</dbReference>
<keyword evidence="13" id="KW-1185">Reference proteome</keyword>
<dbReference type="InterPro" id="IPR029058">
    <property type="entry name" value="AB_hydrolase_fold"/>
</dbReference>
<dbReference type="PANTHER" id="PTHR45527">
    <property type="entry name" value="NONRIBOSOMAL PEPTIDE SYNTHETASE"/>
    <property type="match status" value="1"/>
</dbReference>
<dbReference type="Gene3D" id="1.10.1200.10">
    <property type="entry name" value="ACP-like"/>
    <property type="match status" value="1"/>
</dbReference>
<proteinExistence type="predicted"/>
<feature type="transmembrane region" description="Helical" evidence="9">
    <location>
        <begin position="1729"/>
        <end position="1751"/>
    </location>
</feature>
<dbReference type="Proteomes" id="UP001165405">
    <property type="component" value="Unassembled WGS sequence"/>
</dbReference>
<dbReference type="CDD" id="cd05930">
    <property type="entry name" value="A_NRPS"/>
    <property type="match status" value="1"/>
</dbReference>
<dbReference type="Gene3D" id="1.20.1250.20">
    <property type="entry name" value="MFS general substrate transporter like domains"/>
    <property type="match status" value="1"/>
</dbReference>
<dbReference type="Pfam" id="PF00975">
    <property type="entry name" value="Thioesterase"/>
    <property type="match status" value="1"/>
</dbReference>
<dbReference type="InterPro" id="IPR001031">
    <property type="entry name" value="Thioesterase"/>
</dbReference>
<organism evidence="12 13">
    <name type="scientific">Antribacter soli</name>
    <dbReference type="NCBI Taxonomy" id="2910976"/>
    <lineage>
        <taxon>Bacteria</taxon>
        <taxon>Bacillati</taxon>
        <taxon>Actinomycetota</taxon>
        <taxon>Actinomycetes</taxon>
        <taxon>Micrococcales</taxon>
        <taxon>Promicromonosporaceae</taxon>
        <taxon>Antribacter</taxon>
    </lineage>
</organism>
<dbReference type="Gene3D" id="3.40.50.1820">
    <property type="entry name" value="alpha/beta hydrolase"/>
    <property type="match status" value="1"/>
</dbReference>
<dbReference type="Pfam" id="PF13193">
    <property type="entry name" value="AMP-binding_C"/>
    <property type="match status" value="1"/>
</dbReference>
<dbReference type="SMART" id="SM00824">
    <property type="entry name" value="PKS_TE"/>
    <property type="match status" value="1"/>
</dbReference>
<feature type="transmembrane region" description="Helical" evidence="9">
    <location>
        <begin position="1634"/>
        <end position="1656"/>
    </location>
</feature>
<feature type="transmembrane region" description="Helical" evidence="9">
    <location>
        <begin position="1549"/>
        <end position="1570"/>
    </location>
</feature>
<evidence type="ECO:0000256" key="4">
    <source>
        <dbReference type="ARBA" id="ARBA00022553"/>
    </source>
</evidence>
<dbReference type="Gene3D" id="3.40.50.12780">
    <property type="entry name" value="N-terminal domain of ligase-like"/>
    <property type="match status" value="1"/>
</dbReference>
<dbReference type="PROSITE" id="PS00455">
    <property type="entry name" value="AMP_BINDING"/>
    <property type="match status" value="1"/>
</dbReference>
<dbReference type="Pfam" id="PF00501">
    <property type="entry name" value="AMP-binding"/>
    <property type="match status" value="1"/>
</dbReference>
<evidence type="ECO:0000259" key="11">
    <source>
        <dbReference type="PROSITE" id="PS50850"/>
    </source>
</evidence>
<dbReference type="InterPro" id="IPR036259">
    <property type="entry name" value="MFS_trans_sf"/>
</dbReference>
<dbReference type="GO" id="GO:0005886">
    <property type="term" value="C:plasma membrane"/>
    <property type="evidence" value="ECO:0007669"/>
    <property type="project" value="UniProtKB-SubCell"/>
</dbReference>
<dbReference type="SUPFAM" id="SSF103473">
    <property type="entry name" value="MFS general substrate transporter"/>
    <property type="match status" value="1"/>
</dbReference>
<dbReference type="SUPFAM" id="SSF52777">
    <property type="entry name" value="CoA-dependent acyltransferases"/>
    <property type="match status" value="2"/>
</dbReference>
<dbReference type="Gene3D" id="3.30.559.30">
    <property type="entry name" value="Nonribosomal peptide synthetase, condensation domain"/>
    <property type="match status" value="1"/>
</dbReference>
<dbReference type="Pfam" id="PF07690">
    <property type="entry name" value="MFS_1"/>
    <property type="match status" value="1"/>
</dbReference>
<dbReference type="Gene3D" id="3.30.559.10">
    <property type="entry name" value="Chloramphenicol acetyltransferase-like domain"/>
    <property type="match status" value="1"/>
</dbReference>
<dbReference type="GO" id="GO:0008610">
    <property type="term" value="P:lipid biosynthetic process"/>
    <property type="evidence" value="ECO:0007669"/>
    <property type="project" value="UniProtKB-ARBA"/>
</dbReference>
<dbReference type="InterPro" id="IPR036736">
    <property type="entry name" value="ACP-like_sf"/>
</dbReference>
<reference evidence="12" key="1">
    <citation type="submission" date="2022-01" db="EMBL/GenBank/DDBJ databases">
        <title>Antribacter sp. nov., isolated from Guizhou of China.</title>
        <authorList>
            <person name="Chengliang C."/>
            <person name="Ya Z."/>
        </authorList>
    </citation>
    <scope>NUCLEOTIDE SEQUENCE</scope>
    <source>
        <strain evidence="12">KLBMP 9083</strain>
    </source>
</reference>
<comment type="cofactor">
    <cofactor evidence="1">
        <name>pantetheine 4'-phosphate</name>
        <dbReference type="ChEBI" id="CHEBI:47942"/>
    </cofactor>
</comment>
<dbReference type="InterPro" id="IPR042099">
    <property type="entry name" value="ANL_N_sf"/>
</dbReference>
<dbReference type="InterPro" id="IPR009081">
    <property type="entry name" value="PP-bd_ACP"/>
</dbReference>